<evidence type="ECO:0000313" key="1">
    <source>
        <dbReference type="EMBL" id="ACX53734.1"/>
    </source>
</evidence>
<dbReference type="AlphaFoldDB" id="D2SNP3"/>
<gene>
    <name evidence="1" type="ORF">hvpg0045</name>
</gene>
<reference evidence="1" key="1">
    <citation type="journal article" date="2010" name="BMC Genomics">
        <title>Transcriptome analysis of the sex pheromone gland of the noctuid moth Heliothis virescens.</title>
        <authorList>
            <person name="Vogel H."/>
            <person name="Heidel A.J."/>
            <person name="Heckel D.G."/>
            <person name="Groot A.T."/>
        </authorList>
    </citation>
    <scope>NUCLEOTIDE SEQUENCE</scope>
</reference>
<protein>
    <submittedName>
        <fullName evidence="1">Chemosensory protein</fullName>
    </submittedName>
</protein>
<name>D2SNP3_HELVI</name>
<sequence>MTGFFLGVLTQNHDLYAINSFHSAEILLLDVLLRAYAIWQIIIGPCTPNIKHVNQHMPKILKARSVKRIYWKNIMVKILTHNVSTNHPDI</sequence>
<accession>D2SNP3</accession>
<proteinExistence type="evidence at transcript level"/>
<organism evidence="1">
    <name type="scientific">Heliothis virescens</name>
    <name type="common">Tobacco budworm moth</name>
    <dbReference type="NCBI Taxonomy" id="7102"/>
    <lineage>
        <taxon>Eukaryota</taxon>
        <taxon>Metazoa</taxon>
        <taxon>Ecdysozoa</taxon>
        <taxon>Arthropoda</taxon>
        <taxon>Hexapoda</taxon>
        <taxon>Insecta</taxon>
        <taxon>Pterygota</taxon>
        <taxon>Neoptera</taxon>
        <taxon>Endopterygota</taxon>
        <taxon>Lepidoptera</taxon>
        <taxon>Glossata</taxon>
        <taxon>Ditrysia</taxon>
        <taxon>Noctuoidea</taxon>
        <taxon>Noctuidae</taxon>
        <taxon>Heliothinae</taxon>
        <taxon>Heliothis</taxon>
    </lineage>
</organism>
<dbReference type="EMBL" id="EZ407173">
    <property type="protein sequence ID" value="ACX53734.1"/>
    <property type="molecule type" value="mRNA"/>
</dbReference>